<accession>Q2TJC5</accession>
<proteinExistence type="evidence at transcript level"/>
<feature type="signal peptide" evidence="1">
    <location>
        <begin position="1"/>
        <end position="24"/>
    </location>
</feature>
<feature type="chain" id="PRO_5004216447" evidence="1">
    <location>
        <begin position="25"/>
        <end position="45"/>
    </location>
</feature>
<name>Q2TJC5_9DIPT</name>
<dbReference type="AlphaFoldDB" id="Q2TJC5"/>
<sequence length="45" mass="5122">MYFTHTLNFLLLVILLIMAGFSQANPEKRPCTNCERPKLSAKTPL</sequence>
<reference evidence="2" key="1">
    <citation type="journal article" date="2006" name="Vaccine">
        <title>From transcriptome to immunome: identification of DTH inducing proteins from a Phlebotomus ariasi salivary gland cDNA library.</title>
        <authorList>
            <person name="Oliveira F."/>
            <person name="Kamhawi S."/>
            <person name="Seitz A.E."/>
            <person name="Pham V.M."/>
            <person name="Guigal P.M."/>
            <person name="Fischer L."/>
            <person name="Ward J."/>
            <person name="Valenzuela J.G."/>
        </authorList>
    </citation>
    <scope>NUCLEOTIDE SEQUENCE</scope>
</reference>
<evidence type="ECO:0000313" key="2">
    <source>
        <dbReference type="EMBL" id="AAX55663.1"/>
    </source>
</evidence>
<keyword evidence="1" id="KW-0732">Signal</keyword>
<dbReference type="EMBL" id="AY862994">
    <property type="protein sequence ID" value="AAX55663.1"/>
    <property type="molecule type" value="mRNA"/>
</dbReference>
<evidence type="ECO:0000256" key="1">
    <source>
        <dbReference type="SAM" id="SignalP"/>
    </source>
</evidence>
<protein>
    <submittedName>
        <fullName evidence="2">2 kDa salivary protein</fullName>
    </submittedName>
</protein>
<gene>
    <name evidence="2" type="primary">SP23</name>
</gene>
<organism evidence="2">
    <name type="scientific">Phlebotomus ariasi</name>
    <dbReference type="NCBI Taxonomy" id="59272"/>
    <lineage>
        <taxon>Eukaryota</taxon>
        <taxon>Metazoa</taxon>
        <taxon>Ecdysozoa</taxon>
        <taxon>Arthropoda</taxon>
        <taxon>Hexapoda</taxon>
        <taxon>Insecta</taxon>
        <taxon>Pterygota</taxon>
        <taxon>Neoptera</taxon>
        <taxon>Endopterygota</taxon>
        <taxon>Diptera</taxon>
        <taxon>Nematocera</taxon>
        <taxon>Psychodoidea</taxon>
        <taxon>Psychodidae</taxon>
        <taxon>Phlebotomus</taxon>
        <taxon>Larroussius</taxon>
    </lineage>
</organism>